<dbReference type="SUPFAM" id="SSF53067">
    <property type="entry name" value="Actin-like ATPase domain"/>
    <property type="match status" value="2"/>
</dbReference>
<name>A0A8J7GSM8_9ACTN</name>
<evidence type="ECO:0000256" key="4">
    <source>
        <dbReference type="ARBA" id="ARBA00022840"/>
    </source>
</evidence>
<dbReference type="Gene3D" id="3.90.640.10">
    <property type="entry name" value="Actin, Chain A, domain 4"/>
    <property type="match status" value="1"/>
</dbReference>
<dbReference type="PROSITE" id="PS00329">
    <property type="entry name" value="HSP70_2"/>
    <property type="match status" value="1"/>
</dbReference>
<evidence type="ECO:0000313" key="8">
    <source>
        <dbReference type="Proteomes" id="UP000622552"/>
    </source>
</evidence>
<dbReference type="InterPro" id="IPR018181">
    <property type="entry name" value="Heat_shock_70_CS"/>
</dbReference>
<keyword evidence="3" id="KW-0547">Nucleotide-binding</keyword>
<comment type="caution">
    <text evidence="7">The sequence shown here is derived from an EMBL/GenBank/DDBJ whole genome shotgun (WGS) entry which is preliminary data.</text>
</comment>
<dbReference type="Gene3D" id="3.30.420.40">
    <property type="match status" value="2"/>
</dbReference>
<protein>
    <submittedName>
        <fullName evidence="7">Molecular chaperone DnaK</fullName>
    </submittedName>
</protein>
<dbReference type="SUPFAM" id="SSF100920">
    <property type="entry name" value="Heat shock protein 70kD (HSP70), peptide-binding domain"/>
    <property type="match status" value="1"/>
</dbReference>
<dbReference type="Gene3D" id="2.60.34.10">
    <property type="entry name" value="Substrate Binding Domain Of DNAk, Chain A, domain 1"/>
    <property type="match status" value="1"/>
</dbReference>
<keyword evidence="8" id="KW-1185">Reference proteome</keyword>
<evidence type="ECO:0000256" key="6">
    <source>
        <dbReference type="ARBA" id="ARBA00023186"/>
    </source>
</evidence>
<proteinExistence type="inferred from homology"/>
<dbReference type="GO" id="GO:0140662">
    <property type="term" value="F:ATP-dependent protein folding chaperone"/>
    <property type="evidence" value="ECO:0007669"/>
    <property type="project" value="InterPro"/>
</dbReference>
<keyword evidence="6" id="KW-0143">Chaperone</keyword>
<dbReference type="EMBL" id="JADOUF010000001">
    <property type="protein sequence ID" value="MBG6137924.1"/>
    <property type="molecule type" value="Genomic_DNA"/>
</dbReference>
<keyword evidence="5" id="KW-0346">Stress response</keyword>
<dbReference type="PANTHER" id="PTHR19375">
    <property type="entry name" value="HEAT SHOCK PROTEIN 70KDA"/>
    <property type="match status" value="1"/>
</dbReference>
<dbReference type="FunFam" id="3.90.640.10:FF:000003">
    <property type="entry name" value="Molecular chaperone DnaK"/>
    <property type="match status" value="1"/>
</dbReference>
<evidence type="ECO:0000313" key="7">
    <source>
        <dbReference type="EMBL" id="MBG6137924.1"/>
    </source>
</evidence>
<keyword evidence="4" id="KW-0067">ATP-binding</keyword>
<dbReference type="PRINTS" id="PR00301">
    <property type="entry name" value="HEATSHOCK70"/>
</dbReference>
<dbReference type="RefSeq" id="WP_197004733.1">
    <property type="nucleotide sequence ID" value="NZ_BONS01000017.1"/>
</dbReference>
<dbReference type="InterPro" id="IPR043129">
    <property type="entry name" value="ATPase_NBD"/>
</dbReference>
<evidence type="ECO:0000256" key="1">
    <source>
        <dbReference type="ARBA" id="ARBA00007381"/>
    </source>
</evidence>
<dbReference type="PROSITE" id="PS01036">
    <property type="entry name" value="HSP70_3"/>
    <property type="match status" value="1"/>
</dbReference>
<dbReference type="GO" id="GO:0005524">
    <property type="term" value="F:ATP binding"/>
    <property type="evidence" value="ECO:0007669"/>
    <property type="project" value="UniProtKB-KW"/>
</dbReference>
<accession>A0A8J7GSM8</accession>
<dbReference type="FunFam" id="3.30.420.40:FF:000071">
    <property type="entry name" value="Molecular chaperone DnaK"/>
    <property type="match status" value="1"/>
</dbReference>
<sequence length="497" mass="53313">MEVIGIDLGTTYSAAAVVTGDGRPEILVNRDGERLTPSVVLFDNPDAVLVGTLARRSATSRPGDCVRFVKRRIGEAAPVHVGADGREYRAEEVSALLLRRLAEDAGAALGRPVRDVVITVPAYFDDARRTATRDAGRLAGLTVHRLVNEPTAAAVGYGLRSGADGHYFVYDLGGGTFDATVLRVVDGDYEVLATDGDRNLGGYDFDNLLIGYLATRIHEQGGPDVTADPVLSAELRERCEAAKHQLSTEEVAPVRLVARGRTYAFQVTRTEFEDLAAGLLYRTELLVESVMDEAQLSWRDIDRVLLVGGCTRMPMVRELMGRLTHRVPEPGVHPDEAVALGAAVIAAALTEQHPAVTVSDVTSQALGTIALDADTGQLTNFVIIPRNSPVPCRYEETFVTVQPRQSRLHASVTEGEDSDPDHVAVLHRSVLDLPPGLPDEAPIRVVMSYDADGVAHVETIDATHGRSLGAVALDRPANLDGDRLAASRAALAHLGVR</sequence>
<comment type="similarity">
    <text evidence="1">Belongs to the heat shock protein 70 family.</text>
</comment>
<dbReference type="PROSITE" id="PS00297">
    <property type="entry name" value="HSP70_1"/>
    <property type="match status" value="1"/>
</dbReference>
<dbReference type="InterPro" id="IPR029047">
    <property type="entry name" value="HSP70_peptide-bd_sf"/>
</dbReference>
<evidence type="ECO:0000256" key="5">
    <source>
        <dbReference type="ARBA" id="ARBA00023016"/>
    </source>
</evidence>
<evidence type="ECO:0000256" key="2">
    <source>
        <dbReference type="ARBA" id="ARBA00022553"/>
    </source>
</evidence>
<dbReference type="Pfam" id="PF00012">
    <property type="entry name" value="HSP70"/>
    <property type="match status" value="1"/>
</dbReference>
<dbReference type="CDD" id="cd24029">
    <property type="entry name" value="ASKHA_NBD_HSP70_DnaK_HscA_HscC"/>
    <property type="match status" value="1"/>
</dbReference>
<dbReference type="Proteomes" id="UP000622552">
    <property type="component" value="Unassembled WGS sequence"/>
</dbReference>
<keyword evidence="2" id="KW-0597">Phosphoprotein</keyword>
<reference evidence="7" key="1">
    <citation type="submission" date="2020-11" db="EMBL/GenBank/DDBJ databases">
        <title>Sequencing the genomes of 1000 actinobacteria strains.</title>
        <authorList>
            <person name="Klenk H.-P."/>
        </authorList>
    </citation>
    <scope>NUCLEOTIDE SEQUENCE</scope>
    <source>
        <strain evidence="7">DSM 45356</strain>
    </source>
</reference>
<organism evidence="7 8">
    <name type="scientific">Longispora fulva</name>
    <dbReference type="NCBI Taxonomy" id="619741"/>
    <lineage>
        <taxon>Bacteria</taxon>
        <taxon>Bacillati</taxon>
        <taxon>Actinomycetota</taxon>
        <taxon>Actinomycetes</taxon>
        <taxon>Micromonosporales</taxon>
        <taxon>Micromonosporaceae</taxon>
        <taxon>Longispora</taxon>
    </lineage>
</organism>
<dbReference type="InterPro" id="IPR013126">
    <property type="entry name" value="Hsp_70_fam"/>
</dbReference>
<evidence type="ECO:0000256" key="3">
    <source>
        <dbReference type="ARBA" id="ARBA00022741"/>
    </source>
</evidence>
<gene>
    <name evidence="7" type="ORF">IW245_004118</name>
</gene>
<dbReference type="AlphaFoldDB" id="A0A8J7GSM8"/>